<sequence>MSSGPANTLKEYAFVLISGRCGRCFGNHLPSRHLGISGETYNIASDTQLEVRESAQKIQIRLGRGDSSSDLEEWTESVPDRPFNDSMYWTDGSKLEELGWRQRTDFDEGLQATIRWNCAESEDFWLKR</sequence>
<comment type="caution">
    <text evidence="1">The sequence shown here is derived from an EMBL/GenBank/DDBJ whole genome shotgun (WGS) entry which is preliminary data.</text>
</comment>
<protein>
    <submittedName>
        <fullName evidence="1">Uncharacterized protein</fullName>
    </submittedName>
</protein>
<reference evidence="1" key="1">
    <citation type="submission" date="2022-11" db="EMBL/GenBank/DDBJ databases">
        <authorList>
            <person name="Petersen C."/>
        </authorList>
    </citation>
    <scope>NUCLEOTIDE SEQUENCE</scope>
    <source>
        <strain evidence="1">IBT 21917</strain>
    </source>
</reference>
<dbReference type="SUPFAM" id="SSF51735">
    <property type="entry name" value="NAD(P)-binding Rossmann-fold domains"/>
    <property type="match status" value="1"/>
</dbReference>
<dbReference type="InterPro" id="IPR036291">
    <property type="entry name" value="NAD(P)-bd_dom_sf"/>
</dbReference>
<reference evidence="1" key="2">
    <citation type="journal article" date="2023" name="IMA Fungus">
        <title>Comparative genomic study of the Penicillium genus elucidates a diverse pangenome and 15 lateral gene transfer events.</title>
        <authorList>
            <person name="Petersen C."/>
            <person name="Sorensen T."/>
            <person name="Nielsen M.R."/>
            <person name="Sondergaard T.E."/>
            <person name="Sorensen J.L."/>
            <person name="Fitzpatrick D.A."/>
            <person name="Frisvad J.C."/>
            <person name="Nielsen K.L."/>
        </authorList>
    </citation>
    <scope>NUCLEOTIDE SEQUENCE</scope>
    <source>
        <strain evidence="1">IBT 21917</strain>
    </source>
</reference>
<dbReference type="Gene3D" id="3.40.50.720">
    <property type="entry name" value="NAD(P)-binding Rossmann-like Domain"/>
    <property type="match status" value="1"/>
</dbReference>
<name>A0A9W9IU21_9EURO</name>
<dbReference type="Gene3D" id="3.90.25.10">
    <property type="entry name" value="UDP-galactose 4-epimerase, domain 1"/>
    <property type="match status" value="1"/>
</dbReference>
<dbReference type="PANTHER" id="PTHR43000">
    <property type="entry name" value="DTDP-D-GLUCOSE 4,6-DEHYDRATASE-RELATED"/>
    <property type="match status" value="1"/>
</dbReference>
<organism evidence="1 2">
    <name type="scientific">Penicillium capsulatum</name>
    <dbReference type="NCBI Taxonomy" id="69766"/>
    <lineage>
        <taxon>Eukaryota</taxon>
        <taxon>Fungi</taxon>
        <taxon>Dikarya</taxon>
        <taxon>Ascomycota</taxon>
        <taxon>Pezizomycotina</taxon>
        <taxon>Eurotiomycetes</taxon>
        <taxon>Eurotiomycetidae</taxon>
        <taxon>Eurotiales</taxon>
        <taxon>Aspergillaceae</taxon>
        <taxon>Penicillium</taxon>
    </lineage>
</organism>
<evidence type="ECO:0000313" key="1">
    <source>
        <dbReference type="EMBL" id="KAJ5183486.1"/>
    </source>
</evidence>
<accession>A0A9W9IU21</accession>
<evidence type="ECO:0000313" key="2">
    <source>
        <dbReference type="Proteomes" id="UP001146351"/>
    </source>
</evidence>
<dbReference type="AlphaFoldDB" id="A0A9W9IU21"/>
<gene>
    <name evidence="1" type="ORF">N7492_001102</name>
</gene>
<proteinExistence type="predicted"/>
<keyword evidence="2" id="KW-1185">Reference proteome</keyword>
<dbReference type="Proteomes" id="UP001146351">
    <property type="component" value="Unassembled WGS sequence"/>
</dbReference>
<dbReference type="OrthoDB" id="331544at2759"/>
<dbReference type="EMBL" id="JAPQKO010000001">
    <property type="protein sequence ID" value="KAJ5183486.1"/>
    <property type="molecule type" value="Genomic_DNA"/>
</dbReference>